<dbReference type="AlphaFoldDB" id="A0A4R6TAP0"/>
<protein>
    <submittedName>
        <fullName evidence="1">Uncharacterized protein</fullName>
    </submittedName>
</protein>
<reference evidence="1 2" key="1">
    <citation type="submission" date="2019-03" db="EMBL/GenBank/DDBJ databases">
        <title>Genomic Encyclopedia of Type Strains, Phase III (KMG-III): the genomes of soil and plant-associated and newly described type strains.</title>
        <authorList>
            <person name="Whitman W."/>
        </authorList>
    </citation>
    <scope>NUCLEOTIDE SEQUENCE [LARGE SCALE GENOMIC DNA]</scope>
    <source>
        <strain evidence="1 2">CECT 8283</strain>
    </source>
</reference>
<evidence type="ECO:0000313" key="2">
    <source>
        <dbReference type="Proteomes" id="UP000295390"/>
    </source>
</evidence>
<name>A0A4R6TAP0_9FLAO</name>
<dbReference type="Proteomes" id="UP000295390">
    <property type="component" value="Unassembled WGS sequence"/>
</dbReference>
<keyword evidence="2" id="KW-1185">Reference proteome</keyword>
<dbReference type="OrthoDB" id="1191332at2"/>
<dbReference type="EMBL" id="SNYH01000005">
    <property type="protein sequence ID" value="TDQ23966.1"/>
    <property type="molecule type" value="Genomic_DNA"/>
</dbReference>
<comment type="caution">
    <text evidence="1">The sequence shown here is derived from an EMBL/GenBank/DDBJ whole genome shotgun (WGS) entry which is preliminary data.</text>
</comment>
<sequence>MKKSILTLGKALNKVEQQQINGGYIEATCEDLGWNSYTCNRCEWDYDSSCWLQSGYRKCCF</sequence>
<gene>
    <name evidence="1" type="ORF">DFQ07_2505</name>
</gene>
<accession>A0A4R6TAP0</accession>
<organism evidence="1 2">
    <name type="scientific">Tenacibaculum caenipelagi</name>
    <dbReference type="NCBI Taxonomy" id="1325435"/>
    <lineage>
        <taxon>Bacteria</taxon>
        <taxon>Pseudomonadati</taxon>
        <taxon>Bacteroidota</taxon>
        <taxon>Flavobacteriia</taxon>
        <taxon>Flavobacteriales</taxon>
        <taxon>Flavobacteriaceae</taxon>
        <taxon>Tenacibaculum</taxon>
    </lineage>
</organism>
<proteinExistence type="predicted"/>
<dbReference type="RefSeq" id="WP_133537239.1">
    <property type="nucleotide sequence ID" value="NZ_SNYH01000005.1"/>
</dbReference>
<evidence type="ECO:0000313" key="1">
    <source>
        <dbReference type="EMBL" id="TDQ23966.1"/>
    </source>
</evidence>